<dbReference type="PIRSF" id="PIRSF038196">
    <property type="entry name" value="IFN_RF1/2"/>
    <property type="match status" value="1"/>
</dbReference>
<dbReference type="CDD" id="cd00103">
    <property type="entry name" value="IRF"/>
    <property type="match status" value="1"/>
</dbReference>
<dbReference type="InterPro" id="IPR017431">
    <property type="entry name" value="IRF1/IRF2"/>
</dbReference>
<dbReference type="InterPro" id="IPR019817">
    <property type="entry name" value="Interferon_reg_fac_CS"/>
</dbReference>
<evidence type="ECO:0000256" key="12">
    <source>
        <dbReference type="PIRSR" id="PIRSR038196-1"/>
    </source>
</evidence>
<sequence length="282" mass="32574">MPVSRMRMRPWLEKMIESKSIPGLTWVDKDKTMFSIPWKHAARHGWEMDKDASLFKMWAIHTGKFVEGQDSDPKTWKANFRCAMNSLPDIVEVKDKSVNKGHQAMRVFRMLPATQKSRDKRSKAKEEKSGRKERAVKMEEDTDYSDSQSPMGESIPDEATQENTVDSTWCSDLQECTSSPTEIPEWSLSEEIESEHLTNKFCPRFEVSPDHSFDYETNIIEICSQLERETNLYHHNMQGMGYLSNEVCTSPSSMWSDSSSVDELEECLKYTILGSDQTLWSL</sequence>
<dbReference type="Proteomes" id="UP000472264">
    <property type="component" value="Chromosome 14"/>
</dbReference>
<keyword evidence="6 11" id="KW-0805">Transcription regulation</keyword>
<dbReference type="PANTHER" id="PTHR11949">
    <property type="entry name" value="INTERFERON REGULATORY FACTOR"/>
    <property type="match status" value="1"/>
</dbReference>
<dbReference type="GO" id="GO:0000978">
    <property type="term" value="F:RNA polymerase II cis-regulatory region sequence-specific DNA binding"/>
    <property type="evidence" value="ECO:0007669"/>
    <property type="project" value="TreeGrafter"/>
</dbReference>
<proteinExistence type="inferred from homology"/>
<dbReference type="InParanoid" id="A0A665VFC8"/>
<evidence type="ECO:0000256" key="9">
    <source>
        <dbReference type="ARBA" id="ARBA00023163"/>
    </source>
</evidence>
<comment type="similarity">
    <text evidence="11">Belongs to the IRF family.</text>
</comment>
<dbReference type="Pfam" id="PF00605">
    <property type="entry name" value="IRF"/>
    <property type="match status" value="1"/>
</dbReference>
<dbReference type="InterPro" id="IPR036388">
    <property type="entry name" value="WH-like_DNA-bd_sf"/>
</dbReference>
<keyword evidence="8 11" id="KW-0010">Activator</keyword>
<evidence type="ECO:0000313" key="16">
    <source>
        <dbReference type="Proteomes" id="UP000472264"/>
    </source>
</evidence>
<dbReference type="FunFam" id="1.10.10.10:FF:000065">
    <property type="entry name" value="Interferon regulatory factor"/>
    <property type="match status" value="1"/>
</dbReference>
<dbReference type="GO" id="GO:0005634">
    <property type="term" value="C:nucleus"/>
    <property type="evidence" value="ECO:0007669"/>
    <property type="project" value="UniProtKB-SubCell"/>
</dbReference>
<dbReference type="Ensembl" id="ENSENLT00000031346.1">
    <property type="protein sequence ID" value="ENSENLP00000030463.1"/>
    <property type="gene ID" value="ENSENLG00000013510.1"/>
</dbReference>
<name>A0A665VFC8_ECHNA</name>
<evidence type="ECO:0000256" key="13">
    <source>
        <dbReference type="SAM" id="MobiDB-lite"/>
    </source>
</evidence>
<dbReference type="AlphaFoldDB" id="A0A665VFC8"/>
<keyword evidence="4" id="KW-1017">Isopeptide bond</keyword>
<dbReference type="GO" id="GO:0005737">
    <property type="term" value="C:cytoplasm"/>
    <property type="evidence" value="ECO:0007669"/>
    <property type="project" value="UniProtKB-SubCell"/>
</dbReference>
<dbReference type="PROSITE" id="PS51507">
    <property type="entry name" value="IRF_2"/>
    <property type="match status" value="1"/>
</dbReference>
<feature type="compositionally biased region" description="Basic and acidic residues" evidence="13">
    <location>
        <begin position="124"/>
        <end position="139"/>
    </location>
</feature>
<dbReference type="GO" id="GO:0000981">
    <property type="term" value="F:DNA-binding transcription factor activity, RNA polymerase II-specific"/>
    <property type="evidence" value="ECO:0007669"/>
    <property type="project" value="TreeGrafter"/>
</dbReference>
<feature type="modified residue" description="N6-acetyllysine" evidence="12">
    <location>
        <position position="77"/>
    </location>
</feature>
<evidence type="ECO:0000256" key="4">
    <source>
        <dbReference type="ARBA" id="ARBA00022499"/>
    </source>
</evidence>
<comment type="subcellular location">
    <subcellularLocation>
        <location evidence="2">Cytoplasm</location>
    </subcellularLocation>
    <subcellularLocation>
        <location evidence="1 11">Nucleus</location>
    </subcellularLocation>
</comment>
<dbReference type="Gene3D" id="1.10.10.10">
    <property type="entry name" value="Winged helix-like DNA-binding domain superfamily/Winged helix DNA-binding domain"/>
    <property type="match status" value="1"/>
</dbReference>
<gene>
    <name evidence="15" type="primary">irf1b</name>
</gene>
<evidence type="ECO:0000256" key="2">
    <source>
        <dbReference type="ARBA" id="ARBA00004496"/>
    </source>
</evidence>
<organism evidence="15 16">
    <name type="scientific">Echeneis naucrates</name>
    <name type="common">Live sharksucker</name>
    <dbReference type="NCBI Taxonomy" id="173247"/>
    <lineage>
        <taxon>Eukaryota</taxon>
        <taxon>Metazoa</taxon>
        <taxon>Chordata</taxon>
        <taxon>Craniata</taxon>
        <taxon>Vertebrata</taxon>
        <taxon>Euteleostomi</taxon>
        <taxon>Actinopterygii</taxon>
        <taxon>Neopterygii</taxon>
        <taxon>Teleostei</taxon>
        <taxon>Neoteleostei</taxon>
        <taxon>Acanthomorphata</taxon>
        <taxon>Carangaria</taxon>
        <taxon>Carangiformes</taxon>
        <taxon>Echeneidae</taxon>
        <taxon>Echeneis</taxon>
    </lineage>
</organism>
<keyword evidence="3" id="KW-0963">Cytoplasm</keyword>
<evidence type="ECO:0000256" key="10">
    <source>
        <dbReference type="ARBA" id="ARBA00023242"/>
    </source>
</evidence>
<reference evidence="15" key="3">
    <citation type="submission" date="2025-09" db="UniProtKB">
        <authorList>
            <consortium name="Ensembl"/>
        </authorList>
    </citation>
    <scope>IDENTIFICATION</scope>
</reference>
<accession>A0A665VFC8</accession>
<dbReference type="SMART" id="SM00348">
    <property type="entry name" value="IRF"/>
    <property type="match status" value="1"/>
</dbReference>
<evidence type="ECO:0000256" key="8">
    <source>
        <dbReference type="ARBA" id="ARBA00023159"/>
    </source>
</evidence>
<evidence type="ECO:0000256" key="11">
    <source>
        <dbReference type="PIRNR" id="PIRNR038196"/>
    </source>
</evidence>
<evidence type="ECO:0000256" key="6">
    <source>
        <dbReference type="ARBA" id="ARBA00023015"/>
    </source>
</evidence>
<feature type="domain" description="IRF tryptophan pentad repeat" evidence="14">
    <location>
        <begin position="5"/>
        <end position="112"/>
    </location>
</feature>
<keyword evidence="5" id="KW-0832">Ubl conjugation</keyword>
<keyword evidence="9 11" id="KW-0804">Transcription</keyword>
<evidence type="ECO:0000256" key="7">
    <source>
        <dbReference type="ARBA" id="ARBA00023125"/>
    </source>
</evidence>
<evidence type="ECO:0000256" key="3">
    <source>
        <dbReference type="ARBA" id="ARBA00022490"/>
    </source>
</evidence>
<keyword evidence="7 11" id="KW-0238">DNA-binding</keyword>
<dbReference type="InterPro" id="IPR036390">
    <property type="entry name" value="WH_DNA-bd_sf"/>
</dbReference>
<evidence type="ECO:0000256" key="5">
    <source>
        <dbReference type="ARBA" id="ARBA00022843"/>
    </source>
</evidence>
<evidence type="ECO:0000259" key="14">
    <source>
        <dbReference type="PROSITE" id="PS51507"/>
    </source>
</evidence>
<reference evidence="15" key="2">
    <citation type="submission" date="2025-08" db="UniProtKB">
        <authorList>
            <consortium name="Ensembl"/>
        </authorList>
    </citation>
    <scope>IDENTIFICATION</scope>
</reference>
<feature type="modified residue" description="N6-acetyllysine" evidence="12">
    <location>
        <position position="74"/>
    </location>
</feature>
<keyword evidence="10 11" id="KW-0539">Nucleus</keyword>
<evidence type="ECO:0000313" key="15">
    <source>
        <dbReference type="Ensembl" id="ENSENLP00000030463.1"/>
    </source>
</evidence>
<dbReference type="SUPFAM" id="SSF46785">
    <property type="entry name" value="Winged helix' DNA-binding domain"/>
    <property type="match status" value="1"/>
</dbReference>
<feature type="region of interest" description="Disordered" evidence="13">
    <location>
        <begin position="111"/>
        <end position="162"/>
    </location>
</feature>
<protein>
    <recommendedName>
        <fullName evidence="11">Interferon regulatory factor</fullName>
    </recommendedName>
</protein>
<reference evidence="15" key="1">
    <citation type="submission" date="2021-04" db="EMBL/GenBank/DDBJ databases">
        <authorList>
            <consortium name="Wellcome Sanger Institute Data Sharing"/>
        </authorList>
    </citation>
    <scope>NUCLEOTIDE SEQUENCE [LARGE SCALE GENOMIC DNA]</scope>
</reference>
<dbReference type="OMA" id="ANMPVSR"/>
<dbReference type="PROSITE" id="PS00601">
    <property type="entry name" value="IRF_1"/>
    <property type="match status" value="1"/>
</dbReference>
<dbReference type="PRINTS" id="PR00267">
    <property type="entry name" value="INTFRNREGFCT"/>
</dbReference>
<evidence type="ECO:0000256" key="1">
    <source>
        <dbReference type="ARBA" id="ARBA00004123"/>
    </source>
</evidence>
<keyword evidence="16" id="KW-1185">Reference proteome</keyword>
<dbReference type="PANTHER" id="PTHR11949:SF3">
    <property type="entry name" value="INTERFERON REGULATORY FACTOR 1"/>
    <property type="match status" value="1"/>
</dbReference>
<dbReference type="InterPro" id="IPR001346">
    <property type="entry name" value="Interferon_reg_fact_DNA-bd_dom"/>
</dbReference>
<dbReference type="GO" id="GO:0002376">
    <property type="term" value="P:immune system process"/>
    <property type="evidence" value="ECO:0007669"/>
    <property type="project" value="TreeGrafter"/>
</dbReference>